<dbReference type="RefSeq" id="WP_155341771.1">
    <property type="nucleotide sequence ID" value="NZ_BAAABN010000065.1"/>
</dbReference>
<protein>
    <recommendedName>
        <fullName evidence="1">NadR/Ttd14 AAA domain-containing protein</fullName>
    </recommendedName>
</protein>
<dbReference type="EMBL" id="BLAD01000113">
    <property type="protein sequence ID" value="GES05799.1"/>
    <property type="molecule type" value="Genomic_DNA"/>
</dbReference>
<keyword evidence="3" id="KW-1185">Reference proteome</keyword>
<comment type="caution">
    <text evidence="2">The sequence shown here is derived from an EMBL/GenBank/DDBJ whole genome shotgun (WGS) entry which is preliminary data.</text>
</comment>
<dbReference type="Proteomes" id="UP000334990">
    <property type="component" value="Unassembled WGS sequence"/>
</dbReference>
<dbReference type="Gene3D" id="3.40.50.300">
    <property type="entry name" value="P-loop containing nucleotide triphosphate hydrolases"/>
    <property type="match status" value="1"/>
</dbReference>
<sequence>MIIAIEGVSCTGKSTLAASLAGQFAWQVVPCYYHVAADPAVLGKPLASSEGEQLAALTAHLRIEAERRHQADAALARDGAVILDRSIDTLLAHLTAVGQLQGLDVPTTVARARTLIDEAVTASAAVLPDLTLLLLATPAVLARRGATRPDVSRLYYDPAFASHFNEYFARPLSPHCVQLDANADPAAVLSTALTAISSATSTQIGGA</sequence>
<accession>A0A5M3WBQ3</accession>
<dbReference type="OrthoDB" id="3391209at2"/>
<organism evidence="2 3">
    <name type="scientific">Acrocarpospora corrugata</name>
    <dbReference type="NCBI Taxonomy" id="35763"/>
    <lineage>
        <taxon>Bacteria</taxon>
        <taxon>Bacillati</taxon>
        <taxon>Actinomycetota</taxon>
        <taxon>Actinomycetes</taxon>
        <taxon>Streptosporangiales</taxon>
        <taxon>Streptosporangiaceae</taxon>
        <taxon>Acrocarpospora</taxon>
    </lineage>
</organism>
<evidence type="ECO:0000313" key="3">
    <source>
        <dbReference type="Proteomes" id="UP000334990"/>
    </source>
</evidence>
<dbReference type="InterPro" id="IPR027417">
    <property type="entry name" value="P-loop_NTPase"/>
</dbReference>
<evidence type="ECO:0000313" key="2">
    <source>
        <dbReference type="EMBL" id="GES05799.1"/>
    </source>
</evidence>
<feature type="domain" description="NadR/Ttd14 AAA" evidence="1">
    <location>
        <begin position="3"/>
        <end position="99"/>
    </location>
</feature>
<reference evidence="2 3" key="1">
    <citation type="submission" date="2019-10" db="EMBL/GenBank/DDBJ databases">
        <title>Whole genome shotgun sequence of Acrocarpospora corrugata NBRC 13972.</title>
        <authorList>
            <person name="Ichikawa N."/>
            <person name="Kimura A."/>
            <person name="Kitahashi Y."/>
            <person name="Komaki H."/>
            <person name="Oguchi A."/>
        </authorList>
    </citation>
    <scope>NUCLEOTIDE SEQUENCE [LARGE SCALE GENOMIC DNA]</scope>
    <source>
        <strain evidence="2 3">NBRC 13972</strain>
    </source>
</reference>
<dbReference type="InterPro" id="IPR038727">
    <property type="entry name" value="NadR/Ttd14_AAA_dom"/>
</dbReference>
<dbReference type="SUPFAM" id="SSF52540">
    <property type="entry name" value="P-loop containing nucleoside triphosphate hydrolases"/>
    <property type="match status" value="1"/>
</dbReference>
<proteinExistence type="predicted"/>
<gene>
    <name evidence="2" type="ORF">Acor_78680</name>
</gene>
<evidence type="ECO:0000259" key="1">
    <source>
        <dbReference type="Pfam" id="PF13521"/>
    </source>
</evidence>
<name>A0A5M3WBQ3_9ACTN</name>
<dbReference type="Pfam" id="PF13521">
    <property type="entry name" value="AAA_28"/>
    <property type="match status" value="1"/>
</dbReference>
<dbReference type="AlphaFoldDB" id="A0A5M3WBQ3"/>